<dbReference type="Gene3D" id="1.10.1200.10">
    <property type="entry name" value="ACP-like"/>
    <property type="match status" value="1"/>
</dbReference>
<dbReference type="EMBL" id="KV425570">
    <property type="protein sequence ID" value="KZT25652.1"/>
    <property type="molecule type" value="Genomic_DNA"/>
</dbReference>
<dbReference type="STRING" id="1314782.A0A165STJ7"/>
<name>A0A165STJ7_9AGAM</name>
<dbReference type="InterPro" id="IPR036736">
    <property type="entry name" value="ACP-like_sf"/>
</dbReference>
<dbReference type="AlphaFoldDB" id="A0A165STJ7"/>
<accession>A0A165STJ7</accession>
<proteinExistence type="predicted"/>
<dbReference type="SUPFAM" id="SSF47336">
    <property type="entry name" value="ACP-like"/>
    <property type="match status" value="1"/>
</dbReference>
<evidence type="ECO:0000313" key="3">
    <source>
        <dbReference type="EMBL" id="KZT25652.1"/>
    </source>
</evidence>
<evidence type="ECO:0000256" key="1">
    <source>
        <dbReference type="SAM" id="MobiDB-lite"/>
    </source>
</evidence>
<keyword evidence="4" id="KW-1185">Reference proteome</keyword>
<evidence type="ECO:0000259" key="2">
    <source>
        <dbReference type="Pfam" id="PF00550"/>
    </source>
</evidence>
<evidence type="ECO:0000313" key="4">
    <source>
        <dbReference type="Proteomes" id="UP000076761"/>
    </source>
</evidence>
<feature type="compositionally biased region" description="Basic and acidic residues" evidence="1">
    <location>
        <begin position="119"/>
        <end position="133"/>
    </location>
</feature>
<dbReference type="Proteomes" id="UP000076761">
    <property type="component" value="Unassembled WGS sequence"/>
</dbReference>
<feature type="region of interest" description="Disordered" evidence="1">
    <location>
        <begin position="109"/>
        <end position="133"/>
    </location>
</feature>
<feature type="domain" description="Carrier" evidence="2">
    <location>
        <begin position="43"/>
        <end position="101"/>
    </location>
</feature>
<gene>
    <name evidence="3" type="ORF">NEOLEDRAFT_1201581</name>
</gene>
<reference evidence="3 4" key="1">
    <citation type="journal article" date="2016" name="Mol. Biol. Evol.">
        <title>Comparative Genomics of Early-Diverging Mushroom-Forming Fungi Provides Insights into the Origins of Lignocellulose Decay Capabilities.</title>
        <authorList>
            <person name="Nagy L.G."/>
            <person name="Riley R."/>
            <person name="Tritt A."/>
            <person name="Adam C."/>
            <person name="Daum C."/>
            <person name="Floudas D."/>
            <person name="Sun H."/>
            <person name="Yadav J.S."/>
            <person name="Pangilinan J."/>
            <person name="Larsson K.H."/>
            <person name="Matsuura K."/>
            <person name="Barry K."/>
            <person name="Labutti K."/>
            <person name="Kuo R."/>
            <person name="Ohm R.A."/>
            <person name="Bhattacharya S.S."/>
            <person name="Shirouzu T."/>
            <person name="Yoshinaga Y."/>
            <person name="Martin F.M."/>
            <person name="Grigoriev I.V."/>
            <person name="Hibbett D.S."/>
        </authorList>
    </citation>
    <scope>NUCLEOTIDE SEQUENCE [LARGE SCALE GENOMIC DNA]</scope>
    <source>
        <strain evidence="3 4">HHB14362 ss-1</strain>
    </source>
</reference>
<dbReference type="Pfam" id="PF00550">
    <property type="entry name" value="PP-binding"/>
    <property type="match status" value="1"/>
</dbReference>
<sequence length="133" mass="13835">MAYRSFVAAPSGNMCPSLIGSRFLPKASAAAVEVEDAQGSSSLKDIICKVLEVPPDDLAPDVPLTAHGLDSLSATSLSSALAHVVSISQIQLLADVTLQQLDARAEEAAATKAGSGEAKVSERQDEARCMHQM</sequence>
<organism evidence="3 4">
    <name type="scientific">Neolentinus lepideus HHB14362 ss-1</name>
    <dbReference type="NCBI Taxonomy" id="1314782"/>
    <lineage>
        <taxon>Eukaryota</taxon>
        <taxon>Fungi</taxon>
        <taxon>Dikarya</taxon>
        <taxon>Basidiomycota</taxon>
        <taxon>Agaricomycotina</taxon>
        <taxon>Agaricomycetes</taxon>
        <taxon>Gloeophyllales</taxon>
        <taxon>Gloeophyllaceae</taxon>
        <taxon>Neolentinus</taxon>
    </lineage>
</organism>
<dbReference type="InterPro" id="IPR009081">
    <property type="entry name" value="PP-bd_ACP"/>
</dbReference>
<protein>
    <recommendedName>
        <fullName evidence="2">Carrier domain-containing protein</fullName>
    </recommendedName>
</protein>
<dbReference type="InParanoid" id="A0A165STJ7"/>